<dbReference type="EMBL" id="JBHSWV010000002">
    <property type="protein sequence ID" value="MFC6763544.1"/>
    <property type="molecule type" value="Genomic_DNA"/>
</dbReference>
<reference evidence="2 3" key="1">
    <citation type="journal article" date="2019" name="Int. J. Syst. Evol. Microbiol.">
        <title>The Global Catalogue of Microorganisms (GCM) 10K type strain sequencing project: providing services to taxonomists for standard genome sequencing and annotation.</title>
        <authorList>
            <consortium name="The Broad Institute Genomics Platform"/>
            <consortium name="The Broad Institute Genome Sequencing Center for Infectious Disease"/>
            <person name="Wu L."/>
            <person name="Ma J."/>
        </authorList>
    </citation>
    <scope>NUCLEOTIDE SEQUENCE [LARGE SCALE GENOMIC DNA]</scope>
    <source>
        <strain evidence="2 3">LMG 29247</strain>
    </source>
</reference>
<comment type="caution">
    <text evidence="2">The sequence shown here is derived from an EMBL/GenBank/DDBJ whole genome shotgun (WGS) entry which is preliminary data.</text>
</comment>
<proteinExistence type="predicted"/>
<feature type="region of interest" description="Disordered" evidence="1">
    <location>
        <begin position="34"/>
        <end position="65"/>
    </location>
</feature>
<evidence type="ECO:0000313" key="2">
    <source>
        <dbReference type="EMBL" id="MFC6763544.1"/>
    </source>
</evidence>
<keyword evidence="3" id="KW-1185">Reference proteome</keyword>
<dbReference type="RefSeq" id="WP_273736661.1">
    <property type="nucleotide sequence ID" value="NZ_JAQIVI010000002.1"/>
</dbReference>
<evidence type="ECO:0000256" key="1">
    <source>
        <dbReference type="SAM" id="MobiDB-lite"/>
    </source>
</evidence>
<organism evidence="2 3">
    <name type="scientific">Natrinema soli</name>
    <dbReference type="NCBI Taxonomy" id="1930624"/>
    <lineage>
        <taxon>Archaea</taxon>
        <taxon>Methanobacteriati</taxon>
        <taxon>Methanobacteriota</taxon>
        <taxon>Stenosarchaea group</taxon>
        <taxon>Halobacteria</taxon>
        <taxon>Halobacteriales</taxon>
        <taxon>Natrialbaceae</taxon>
        <taxon>Natrinema</taxon>
    </lineage>
</organism>
<protein>
    <submittedName>
        <fullName evidence="2">Uncharacterized protein</fullName>
    </submittedName>
</protein>
<evidence type="ECO:0000313" key="3">
    <source>
        <dbReference type="Proteomes" id="UP001596383"/>
    </source>
</evidence>
<sequence>MTSDEPDALSILAALTGYPRERFEYTGKIRDRSRMDPTPIVDWEQEGAWDDLDASELEDDPDDEN</sequence>
<dbReference type="AlphaFoldDB" id="A0ABD5SG73"/>
<feature type="compositionally biased region" description="Acidic residues" evidence="1">
    <location>
        <begin position="43"/>
        <end position="65"/>
    </location>
</feature>
<dbReference type="Proteomes" id="UP001596383">
    <property type="component" value="Unassembled WGS sequence"/>
</dbReference>
<name>A0ABD5SG73_9EURY</name>
<gene>
    <name evidence="2" type="ORF">ACFQE6_00140</name>
</gene>
<accession>A0ABD5SG73</accession>